<name>A0A2K1PZ09_9GAMM</name>
<gene>
    <name evidence="4" type="ORF">Lysil_2185</name>
</gene>
<dbReference type="InterPro" id="IPR020011">
    <property type="entry name" value="FimV_C"/>
</dbReference>
<dbReference type="InterPro" id="IPR038440">
    <property type="entry name" value="FimV_C_sf"/>
</dbReference>
<evidence type="ECO:0000256" key="1">
    <source>
        <dbReference type="SAM" id="MobiDB-lite"/>
    </source>
</evidence>
<comment type="caution">
    <text evidence="4">The sequence shown here is derived from an EMBL/GenBank/DDBJ whole genome shotgun (WGS) entry which is preliminary data.</text>
</comment>
<evidence type="ECO:0000259" key="3">
    <source>
        <dbReference type="Pfam" id="PF25800"/>
    </source>
</evidence>
<dbReference type="NCBIfam" id="TIGR03504">
    <property type="entry name" value="FimV_Cterm"/>
    <property type="match status" value="1"/>
</dbReference>
<dbReference type="Pfam" id="PF25800">
    <property type="entry name" value="FimV_N"/>
    <property type="match status" value="1"/>
</dbReference>
<dbReference type="Gene3D" id="1.20.58.2200">
    <property type="match status" value="1"/>
</dbReference>
<proteinExistence type="predicted"/>
<feature type="domain" description="FimV N-terminal" evidence="3">
    <location>
        <begin position="29"/>
        <end position="136"/>
    </location>
</feature>
<organism evidence="4 5">
    <name type="scientific">Solilutibacter silvestris</name>
    <dbReference type="NCBI Taxonomy" id="1645665"/>
    <lineage>
        <taxon>Bacteria</taxon>
        <taxon>Pseudomonadati</taxon>
        <taxon>Pseudomonadota</taxon>
        <taxon>Gammaproteobacteria</taxon>
        <taxon>Lysobacterales</taxon>
        <taxon>Lysobacteraceae</taxon>
        <taxon>Solilutibacter</taxon>
    </lineage>
</organism>
<evidence type="ECO:0000313" key="5">
    <source>
        <dbReference type="Proteomes" id="UP000236220"/>
    </source>
</evidence>
<reference evidence="4 5" key="1">
    <citation type="submission" date="2017-08" db="EMBL/GenBank/DDBJ databases">
        <title>Lysobacter sylvestris genome.</title>
        <authorList>
            <person name="Zhang D.-C."/>
            <person name="Albuquerque L."/>
            <person name="Franca L."/>
            <person name="Froufe H.J.C."/>
            <person name="Barroso C."/>
            <person name="Egas C."/>
            <person name="Da Costa M."/>
            <person name="Margesin R."/>
        </authorList>
    </citation>
    <scope>NUCLEOTIDE SEQUENCE [LARGE SCALE GENOMIC DNA]</scope>
    <source>
        <strain evidence="4 5">AM20-91</strain>
    </source>
</reference>
<feature type="compositionally biased region" description="Low complexity" evidence="1">
    <location>
        <begin position="478"/>
        <end position="494"/>
    </location>
</feature>
<dbReference type="AlphaFoldDB" id="A0A2K1PZ09"/>
<keyword evidence="2" id="KW-1133">Transmembrane helix</keyword>
<evidence type="ECO:0000313" key="4">
    <source>
        <dbReference type="EMBL" id="PNS08009.1"/>
    </source>
</evidence>
<sequence length="583" mass="60019">MPENGLNKRLHSLVLSLLLAAATGPAFGLGLGQIQVKSRMNEPLVADIPVITSDPSELAQLQARLASPDTFIRIGLPLPDRLVSDLHFQVIDGADGKPYIHVTSSTPVSQPLVNFLVEVDWGDGKLVREYSALVATPSSVVATAQPTLEAPTVTAAPVNTIDRSTAPSSAGNALAATPAPPAVVAKATPNVMPAAQPSRALAAASSAADFGPVRRGQTLGAIVSGLQNGGQDRDDVMQALVALNPDAFINGDRNRLRAGAVLRMPEGVQASAGASGKAGNAVARSVARAQIAKARTAGNASSRRPVDVANAPVTNTASADNKDNAASAKRVADARLRIVPAANGDAGSAGTKSGRGSSGGNGDMLQQLQQSQETIATRDAEITELKSRVGELEKLQQKQSQLIAMKSTELAAAQQKLAVHQATPAPAAGGFGLWWLLPAALAVALLAALWRLFGRRQGRAVTRGFATSAQAPVAATSTADAVPPAAVETPAPEVAAREDGLPTWARGDAWLPETAASHTQAHTTTAPDFPDAVTAVMDSRLQLARTYIGLGDVATARALLQDVQQEGDAAARAQAITLLDSLR</sequence>
<keyword evidence="5" id="KW-1185">Reference proteome</keyword>
<dbReference type="Proteomes" id="UP000236220">
    <property type="component" value="Unassembled WGS sequence"/>
</dbReference>
<keyword evidence="2" id="KW-0812">Transmembrane</keyword>
<accession>A0A2K1PZ09</accession>
<feature type="region of interest" description="Disordered" evidence="1">
    <location>
        <begin position="342"/>
        <end position="364"/>
    </location>
</feature>
<dbReference type="InterPro" id="IPR057840">
    <property type="entry name" value="FimV_N"/>
</dbReference>
<feature type="transmembrane region" description="Helical" evidence="2">
    <location>
        <begin position="433"/>
        <end position="453"/>
    </location>
</feature>
<protein>
    <submittedName>
        <fullName evidence="4">FimV C-terminal domain-containing protein</fullName>
    </submittedName>
</protein>
<feature type="region of interest" description="Disordered" evidence="1">
    <location>
        <begin position="472"/>
        <end position="499"/>
    </location>
</feature>
<keyword evidence="2" id="KW-0472">Membrane</keyword>
<evidence type="ECO:0000256" key="2">
    <source>
        <dbReference type="SAM" id="Phobius"/>
    </source>
</evidence>
<dbReference type="EMBL" id="NPZB01000002">
    <property type="protein sequence ID" value="PNS08009.1"/>
    <property type="molecule type" value="Genomic_DNA"/>
</dbReference>